<dbReference type="GO" id="GO:0009097">
    <property type="term" value="P:isoleucine biosynthetic process"/>
    <property type="evidence" value="ECO:0007669"/>
    <property type="project" value="TreeGrafter"/>
</dbReference>
<evidence type="ECO:0000256" key="2">
    <source>
        <dbReference type="ARBA" id="ARBA00007812"/>
    </source>
</evidence>
<comment type="similarity">
    <text evidence="2 4">Belongs to the TPP enzyme family.</text>
</comment>
<dbReference type="GO" id="GO:0030976">
    <property type="term" value="F:thiamine pyrophosphate binding"/>
    <property type="evidence" value="ECO:0007669"/>
    <property type="project" value="InterPro"/>
</dbReference>
<evidence type="ECO:0000259" key="7">
    <source>
        <dbReference type="Pfam" id="PF02776"/>
    </source>
</evidence>
<dbReference type="AlphaFoldDB" id="A0A4R2M6W4"/>
<evidence type="ECO:0000259" key="6">
    <source>
        <dbReference type="Pfam" id="PF02775"/>
    </source>
</evidence>
<dbReference type="SUPFAM" id="SSF52518">
    <property type="entry name" value="Thiamin diphosphate-binding fold (THDP-binding)"/>
    <property type="match status" value="2"/>
</dbReference>
<dbReference type="CDD" id="cd00568">
    <property type="entry name" value="TPP_enzymes"/>
    <property type="match status" value="1"/>
</dbReference>
<evidence type="ECO:0000313" key="9">
    <source>
        <dbReference type="Proteomes" id="UP000295106"/>
    </source>
</evidence>
<feature type="domain" description="Thiamine pyrophosphate enzyme central" evidence="5">
    <location>
        <begin position="191"/>
        <end position="324"/>
    </location>
</feature>
<dbReference type="Gene3D" id="3.40.50.1220">
    <property type="entry name" value="TPP-binding domain"/>
    <property type="match status" value="1"/>
</dbReference>
<protein>
    <submittedName>
        <fullName evidence="8">Acetolactate synthase-1/2/3 large subunit</fullName>
    </submittedName>
</protein>
<dbReference type="InterPro" id="IPR045229">
    <property type="entry name" value="TPP_enz"/>
</dbReference>
<dbReference type="PROSITE" id="PS00187">
    <property type="entry name" value="TPP_ENZYMES"/>
    <property type="match status" value="1"/>
</dbReference>
<comment type="cofactor">
    <cofactor evidence="1">
        <name>thiamine diphosphate</name>
        <dbReference type="ChEBI" id="CHEBI:58937"/>
    </cofactor>
</comment>
<feature type="domain" description="Thiamine pyrophosphate enzyme N-terminal TPP-binding" evidence="7">
    <location>
        <begin position="4"/>
        <end position="119"/>
    </location>
</feature>
<evidence type="ECO:0000256" key="3">
    <source>
        <dbReference type="ARBA" id="ARBA00023052"/>
    </source>
</evidence>
<dbReference type="PANTHER" id="PTHR18968:SF13">
    <property type="entry name" value="ACETOLACTATE SYNTHASE CATALYTIC SUBUNIT, MITOCHONDRIAL"/>
    <property type="match status" value="1"/>
</dbReference>
<dbReference type="Pfam" id="PF02775">
    <property type="entry name" value="TPP_enzyme_C"/>
    <property type="match status" value="1"/>
</dbReference>
<evidence type="ECO:0000256" key="1">
    <source>
        <dbReference type="ARBA" id="ARBA00001964"/>
    </source>
</evidence>
<evidence type="ECO:0000256" key="4">
    <source>
        <dbReference type="RuleBase" id="RU362132"/>
    </source>
</evidence>
<sequence length="584" mass="61895">MKKTAAELVRHALEQLGVRHTFGIPGVHNTETYDALAGSAVVTPIRVTHEGNAAFMADAVSRTNEHVGALLIVPAAGTALAMAGIGEAYLDGIPMLVISGGTHTGHGFRYQLHELDQLEWVKPVTKGAWRVTRHRDVVPTLYEAWRTATRGEPGPVFVEIPVDLQMLPGEVDELPPFVPDAPPAAPDDATIERAARALLAAEHPGLFVGWGAVDAGDAVARIAEALGAPVATTLQGLSAFPGTHRLHAGMGIGPAAVPAAEQAFADCDVLLAVGTRFGEIATGSYGLRASWKLVHVDINPEVFGANYPAEITIEGDARQVMPALAAKIAALGSQGAATRAARADSVASRIAAAKQAYRAEWLAHDGGGRVNPQRFFDALRATLPDDGFVVTDDGNHTFLTAELFQSRRARHLVTPTDFNCMGYGVPAAVAIQLTHPQQPVVAVVGDGAFLMTGIELSTADEHGLGVVVCVFNDGELSQISQAQQLPYNRKACTVLPEIRIEGIAMAAGAAYLRMQNDADIERVLQAAHEQAAAGRPVVVDVHVDYSKQTRFTRGIVKTNLARMSVGNKLRLVARAAWRRVVAPA</sequence>
<organism evidence="8 9">
    <name type="scientific">Rubrivivax gelatinosus</name>
    <name type="common">Rhodocyclus gelatinosus</name>
    <name type="synonym">Rhodopseudomonas gelatinosa</name>
    <dbReference type="NCBI Taxonomy" id="28068"/>
    <lineage>
        <taxon>Bacteria</taxon>
        <taxon>Pseudomonadati</taxon>
        <taxon>Pseudomonadota</taxon>
        <taxon>Betaproteobacteria</taxon>
        <taxon>Burkholderiales</taxon>
        <taxon>Sphaerotilaceae</taxon>
        <taxon>Rubrivivax</taxon>
    </lineage>
</organism>
<gene>
    <name evidence="8" type="ORF">EV684_108182</name>
</gene>
<dbReference type="InterPro" id="IPR029061">
    <property type="entry name" value="THDP-binding"/>
</dbReference>
<dbReference type="GO" id="GO:0050660">
    <property type="term" value="F:flavin adenine dinucleotide binding"/>
    <property type="evidence" value="ECO:0007669"/>
    <property type="project" value="TreeGrafter"/>
</dbReference>
<accession>A0A4R2M6W4</accession>
<dbReference type="EMBL" id="SLXD01000008">
    <property type="protein sequence ID" value="TCP01841.1"/>
    <property type="molecule type" value="Genomic_DNA"/>
</dbReference>
<dbReference type="Pfam" id="PF00205">
    <property type="entry name" value="TPP_enzyme_M"/>
    <property type="match status" value="1"/>
</dbReference>
<dbReference type="InterPro" id="IPR011766">
    <property type="entry name" value="TPP_enzyme_TPP-bd"/>
</dbReference>
<dbReference type="OrthoDB" id="2254214at2"/>
<evidence type="ECO:0000313" key="8">
    <source>
        <dbReference type="EMBL" id="TCP01841.1"/>
    </source>
</evidence>
<dbReference type="GO" id="GO:0000287">
    <property type="term" value="F:magnesium ion binding"/>
    <property type="evidence" value="ECO:0007669"/>
    <property type="project" value="InterPro"/>
</dbReference>
<evidence type="ECO:0000259" key="5">
    <source>
        <dbReference type="Pfam" id="PF00205"/>
    </source>
</evidence>
<dbReference type="InterPro" id="IPR000399">
    <property type="entry name" value="TPP-bd_CS"/>
</dbReference>
<dbReference type="GeneID" id="99683929"/>
<reference evidence="8 9" key="1">
    <citation type="submission" date="2019-03" db="EMBL/GenBank/DDBJ databases">
        <title>Genomic Encyclopedia of Type Strains, Phase IV (KMG-IV): sequencing the most valuable type-strain genomes for metagenomic binning, comparative biology and taxonomic classification.</title>
        <authorList>
            <person name="Goeker M."/>
        </authorList>
    </citation>
    <scope>NUCLEOTIDE SEQUENCE [LARGE SCALE GENOMIC DNA]</scope>
    <source>
        <strain evidence="8 9">DSM 1709</strain>
    </source>
</reference>
<keyword evidence="3 4" id="KW-0786">Thiamine pyrophosphate</keyword>
<dbReference type="InterPro" id="IPR012001">
    <property type="entry name" value="Thiamin_PyroP_enz_TPP-bd_dom"/>
</dbReference>
<feature type="domain" description="Thiamine pyrophosphate enzyme TPP-binding" evidence="6">
    <location>
        <begin position="394"/>
        <end position="541"/>
    </location>
</feature>
<dbReference type="CDD" id="cd07035">
    <property type="entry name" value="TPP_PYR_POX_like"/>
    <property type="match status" value="1"/>
</dbReference>
<dbReference type="GO" id="GO:0003984">
    <property type="term" value="F:acetolactate synthase activity"/>
    <property type="evidence" value="ECO:0007669"/>
    <property type="project" value="TreeGrafter"/>
</dbReference>
<dbReference type="PANTHER" id="PTHR18968">
    <property type="entry name" value="THIAMINE PYROPHOSPHATE ENZYMES"/>
    <property type="match status" value="1"/>
</dbReference>
<dbReference type="GO" id="GO:0009099">
    <property type="term" value="P:L-valine biosynthetic process"/>
    <property type="evidence" value="ECO:0007669"/>
    <property type="project" value="TreeGrafter"/>
</dbReference>
<comment type="caution">
    <text evidence="8">The sequence shown here is derived from an EMBL/GenBank/DDBJ whole genome shotgun (WGS) entry which is preliminary data.</text>
</comment>
<proteinExistence type="inferred from homology"/>
<dbReference type="InterPro" id="IPR029035">
    <property type="entry name" value="DHS-like_NAD/FAD-binding_dom"/>
</dbReference>
<dbReference type="SUPFAM" id="SSF52467">
    <property type="entry name" value="DHS-like NAD/FAD-binding domain"/>
    <property type="match status" value="1"/>
</dbReference>
<dbReference type="Pfam" id="PF02776">
    <property type="entry name" value="TPP_enzyme_N"/>
    <property type="match status" value="1"/>
</dbReference>
<dbReference type="Proteomes" id="UP000295106">
    <property type="component" value="Unassembled WGS sequence"/>
</dbReference>
<name>A0A4R2M6W4_RUBGE</name>
<dbReference type="RefSeq" id="WP_132647898.1">
    <property type="nucleotide sequence ID" value="NZ_CP181386.1"/>
</dbReference>
<dbReference type="InterPro" id="IPR012000">
    <property type="entry name" value="Thiamin_PyroP_enz_cen_dom"/>
</dbReference>
<dbReference type="GO" id="GO:0005948">
    <property type="term" value="C:acetolactate synthase complex"/>
    <property type="evidence" value="ECO:0007669"/>
    <property type="project" value="TreeGrafter"/>
</dbReference>
<dbReference type="Gene3D" id="3.40.50.970">
    <property type="match status" value="2"/>
</dbReference>